<evidence type="ECO:0000313" key="2">
    <source>
        <dbReference type="Proteomes" id="UP001217089"/>
    </source>
</evidence>
<dbReference type="InterPro" id="IPR032675">
    <property type="entry name" value="LRR_dom_sf"/>
</dbReference>
<evidence type="ECO:0000313" key="1">
    <source>
        <dbReference type="EMBL" id="KAJ8299442.1"/>
    </source>
</evidence>
<dbReference type="Gene3D" id="3.80.10.10">
    <property type="entry name" value="Ribonuclease Inhibitor"/>
    <property type="match status" value="1"/>
</dbReference>
<dbReference type="EMBL" id="JARBDR010000921">
    <property type="protein sequence ID" value="KAJ8299442.1"/>
    <property type="molecule type" value="Genomic_DNA"/>
</dbReference>
<dbReference type="Proteomes" id="UP001217089">
    <property type="component" value="Unassembled WGS sequence"/>
</dbReference>
<organism evidence="1 2">
    <name type="scientific">Tegillarca granosa</name>
    <name type="common">Malaysian cockle</name>
    <name type="synonym">Anadara granosa</name>
    <dbReference type="NCBI Taxonomy" id="220873"/>
    <lineage>
        <taxon>Eukaryota</taxon>
        <taxon>Metazoa</taxon>
        <taxon>Spiralia</taxon>
        <taxon>Lophotrochozoa</taxon>
        <taxon>Mollusca</taxon>
        <taxon>Bivalvia</taxon>
        <taxon>Autobranchia</taxon>
        <taxon>Pteriomorphia</taxon>
        <taxon>Arcoida</taxon>
        <taxon>Arcoidea</taxon>
        <taxon>Arcidae</taxon>
        <taxon>Tegillarca</taxon>
    </lineage>
</organism>
<keyword evidence="2" id="KW-1185">Reference proteome</keyword>
<protein>
    <submittedName>
        <fullName evidence="1">Uncharacterized protein</fullName>
    </submittedName>
</protein>
<proteinExistence type="predicted"/>
<dbReference type="Pfam" id="PF13855">
    <property type="entry name" value="LRR_8"/>
    <property type="match status" value="1"/>
</dbReference>
<dbReference type="InterPro" id="IPR001611">
    <property type="entry name" value="Leu-rich_rpt"/>
</dbReference>
<sequence>MVRRQYGHYISNIGDNDIEYIPDNSFSGNKKLRLLRLKNNPIKSVEKNAFRGLPNLNDLSYALLLL</sequence>
<name>A0ABQ9E7B3_TEGGR</name>
<accession>A0ABQ9E7B3</accession>
<dbReference type="SUPFAM" id="SSF52058">
    <property type="entry name" value="L domain-like"/>
    <property type="match status" value="1"/>
</dbReference>
<gene>
    <name evidence="1" type="ORF">KUTeg_023502</name>
</gene>
<reference evidence="1 2" key="1">
    <citation type="submission" date="2022-12" db="EMBL/GenBank/DDBJ databases">
        <title>Chromosome-level genome of Tegillarca granosa.</title>
        <authorList>
            <person name="Kim J."/>
        </authorList>
    </citation>
    <scope>NUCLEOTIDE SEQUENCE [LARGE SCALE GENOMIC DNA]</scope>
    <source>
        <strain evidence="1">Teg-2019</strain>
        <tissue evidence="1">Adductor muscle</tissue>
    </source>
</reference>
<comment type="caution">
    <text evidence="1">The sequence shown here is derived from an EMBL/GenBank/DDBJ whole genome shotgun (WGS) entry which is preliminary data.</text>
</comment>